<organism evidence="1 2">
    <name type="scientific">Pyricularia oryzae</name>
    <name type="common">Rice blast fungus</name>
    <name type="synonym">Magnaporthe oryzae</name>
    <dbReference type="NCBI Taxonomy" id="318829"/>
    <lineage>
        <taxon>Eukaryota</taxon>
        <taxon>Fungi</taxon>
        <taxon>Dikarya</taxon>
        <taxon>Ascomycota</taxon>
        <taxon>Pezizomycotina</taxon>
        <taxon>Sordariomycetes</taxon>
        <taxon>Sordariomycetidae</taxon>
        <taxon>Magnaporthales</taxon>
        <taxon>Pyriculariaceae</taxon>
        <taxon>Pyricularia</taxon>
    </lineage>
</organism>
<accession>A0A4P7NFT0</accession>
<proteinExistence type="predicted"/>
<dbReference type="Proteomes" id="UP000294847">
    <property type="component" value="Chromosome 4"/>
</dbReference>
<sequence length="79" mass="8839">MSPTNVQIGDHASHDLGSTQAVLQFVPQNLTMALLHPEIMATVFPYIRAIQGDGTILFHEQHMGRVEEPAWTPFPWCLV</sequence>
<gene>
    <name evidence="1" type="ORF">PoMZ_07684</name>
</gene>
<dbReference type="AlphaFoldDB" id="A0A4P7NFT0"/>
<reference evidence="1 2" key="1">
    <citation type="journal article" date="2019" name="Mol. Biol. Evol.">
        <title>Blast fungal genomes show frequent chromosomal changes, gene gains and losses, and effector gene turnover.</title>
        <authorList>
            <person name="Gomez Luciano L.B."/>
            <person name="Jason Tsai I."/>
            <person name="Chuma I."/>
            <person name="Tosa Y."/>
            <person name="Chen Y.H."/>
            <person name="Li J.Y."/>
            <person name="Li M.Y."/>
            <person name="Jade Lu M.Y."/>
            <person name="Nakayashiki H."/>
            <person name="Li W.H."/>
        </authorList>
    </citation>
    <scope>NUCLEOTIDE SEQUENCE [LARGE SCALE GENOMIC DNA]</scope>
    <source>
        <strain evidence="1">MZ5-1-6</strain>
    </source>
</reference>
<evidence type="ECO:0000313" key="1">
    <source>
        <dbReference type="EMBL" id="QBZ60742.1"/>
    </source>
</evidence>
<dbReference type="EMBL" id="CP034207">
    <property type="protein sequence ID" value="QBZ60742.1"/>
    <property type="molecule type" value="Genomic_DNA"/>
</dbReference>
<name>A0A4P7NFT0_PYROR</name>
<evidence type="ECO:0000313" key="2">
    <source>
        <dbReference type="Proteomes" id="UP000294847"/>
    </source>
</evidence>
<protein>
    <submittedName>
        <fullName evidence="1">Uncharacterized protein</fullName>
    </submittedName>
</protein>